<dbReference type="SUPFAM" id="SSF51445">
    <property type="entry name" value="(Trans)glycosidases"/>
    <property type="match status" value="1"/>
</dbReference>
<dbReference type="InterPro" id="IPR013783">
    <property type="entry name" value="Ig-like_fold"/>
</dbReference>
<dbReference type="PANTHER" id="PTHR30620:SF16">
    <property type="entry name" value="LYSOSOMAL BETA GLUCOSIDASE"/>
    <property type="match status" value="1"/>
</dbReference>
<dbReference type="GO" id="GO:0009251">
    <property type="term" value="P:glucan catabolic process"/>
    <property type="evidence" value="ECO:0007669"/>
    <property type="project" value="TreeGrafter"/>
</dbReference>
<keyword evidence="10" id="KW-1185">Reference proteome</keyword>
<evidence type="ECO:0000256" key="7">
    <source>
        <dbReference type="SAM" id="SignalP"/>
    </source>
</evidence>
<dbReference type="Pfam" id="PF00933">
    <property type="entry name" value="Glyco_hydro_3"/>
    <property type="match status" value="1"/>
</dbReference>
<feature type="domain" description="Glycoside hydrolase family 3 N-terminal" evidence="8">
    <location>
        <begin position="185"/>
        <end position="460"/>
    </location>
</feature>
<comment type="catalytic activity">
    <reaction evidence="1">
        <text>Hydrolysis of terminal, non-reducing beta-D-glucosyl residues with release of beta-D-glucose.</text>
        <dbReference type="EC" id="3.2.1.21"/>
    </reaction>
</comment>
<dbReference type="GO" id="GO:0008422">
    <property type="term" value="F:beta-glucosidase activity"/>
    <property type="evidence" value="ECO:0007669"/>
    <property type="project" value="UniProtKB-EC"/>
</dbReference>
<accession>A0AB73T3B5</accession>
<dbReference type="EMBL" id="QGGY01000007">
    <property type="protein sequence ID" value="PWJ75096.1"/>
    <property type="molecule type" value="Genomic_DNA"/>
</dbReference>
<dbReference type="PANTHER" id="PTHR30620">
    <property type="entry name" value="PERIPLASMIC BETA-GLUCOSIDASE-RELATED"/>
    <property type="match status" value="1"/>
</dbReference>
<gene>
    <name evidence="9" type="ORF">C7383_107103</name>
</gene>
<keyword evidence="4 7" id="KW-0732">Signal</keyword>
<dbReference type="InterPro" id="IPR036962">
    <property type="entry name" value="Glyco_hydro_3_N_sf"/>
</dbReference>
<evidence type="ECO:0000256" key="6">
    <source>
        <dbReference type="ARBA" id="ARBA00023295"/>
    </source>
</evidence>
<dbReference type="AlphaFoldDB" id="A0AB73T3B5"/>
<dbReference type="InterPro" id="IPR051915">
    <property type="entry name" value="Cellulose_Degrad_GH3"/>
</dbReference>
<reference evidence="9 10" key="1">
    <citation type="submission" date="2018-05" db="EMBL/GenBank/DDBJ databases">
        <authorList>
            <person name="Goeker M."/>
            <person name="Huntemann M."/>
            <person name="Clum A."/>
            <person name="Pillay M."/>
            <person name="Palaniappan K."/>
            <person name="Varghese N."/>
            <person name="Mikhailova N."/>
            <person name="Stamatis D."/>
            <person name="Reddy T."/>
            <person name="Daum C."/>
            <person name="Shapiro N."/>
            <person name="Ivanova N."/>
            <person name="Kyrpides N."/>
            <person name="Woyke T."/>
        </authorList>
    </citation>
    <scope>NUCLEOTIDE SEQUENCE [LARGE SCALE GENOMIC DNA]</scope>
    <source>
        <strain evidence="9 10">DSM 26524</strain>
    </source>
</reference>
<keyword evidence="6" id="KW-0326">Glycosidase</keyword>
<sequence length="833" mass="90884">MKRRPKLSLMLVPALLMTGVGQTAFAEDSAIKESASGFFYIEAENERPRLSAASADKFIEVDGEWFKDMNGNGELDAYEDWRLNSEERTADLLTKMSLQQKTGTLSFGGIGGKNGITVTDFSSDDLSTGQTGVSFIKPDSEQMNNDTDSYITVDGVVYAPVAYQIKNMYETTMIAAMTGMPKDQLDVLNKIQSIAEDTELGIPVVFSGDRTYNTWGGMIDAAHYSFGVARDEDLLYNLYSEYAKESVALGYHQVFHGYGNEIGSFYGDDPEYIAKMSALETKAYEDNGFNSHSKHFIARGGRNSYAKAKSPADLIDSWMIGWKAVVDAGTQWVMTNNAEGRTPGLQGYTDKETYKLLREDLGYKGIICLDWPLSASSVMNLTGVTTDGIDISTLSLGERYTLILDVGIDMFSCYSMTPGVEINDVDEAVTNCYHPDAIIAEIEAGKYAEEDLDVHVARVLKNKFDLGIFENPYRDWEEALVVLGDAAAGSVDTLPMNNEDINALRRPEITEMEEQLMVESSILLKNDGILPLSADQKVFVDSTSELGKEKLTAAFAEKAAVVESLGEADVCVVEVSSFNDTYELMIEDAQDAGVPVVLVFEGTNSSEPELQQFMDANALLMQTYNNTPDHGSSVGSFYRYVTPSVTVEMLYGEKEPAGKTLFELGYDSDAKTISWGELQDDIGVDNATRLYMAMMAKQNPSIDMPNNLGDVIVTTDYGISYSNPADIQLSLLTVPKMAQSVDVEVSEGSTSTQVSAVNVSPKAGEPFEISFVAENKGGSGLITVQVMDGETVAAEKVIGLAEGQFRVVTMDVTLEAGEHTITVGDMSETIVVE</sequence>
<protein>
    <recommendedName>
        <fullName evidence="3">beta-glucosidase</fullName>
        <ecNumber evidence="3">3.2.1.21</ecNumber>
    </recommendedName>
</protein>
<evidence type="ECO:0000313" key="9">
    <source>
        <dbReference type="EMBL" id="PWJ75096.1"/>
    </source>
</evidence>
<evidence type="ECO:0000259" key="8">
    <source>
        <dbReference type="Pfam" id="PF00933"/>
    </source>
</evidence>
<dbReference type="Proteomes" id="UP000245412">
    <property type="component" value="Unassembled WGS sequence"/>
</dbReference>
<feature type="chain" id="PRO_5044496333" description="beta-glucosidase" evidence="7">
    <location>
        <begin position="27"/>
        <end position="833"/>
    </location>
</feature>
<comment type="caution">
    <text evidence="9">The sequence shown here is derived from an EMBL/GenBank/DDBJ whole genome shotgun (WGS) entry which is preliminary data.</text>
</comment>
<evidence type="ECO:0000256" key="1">
    <source>
        <dbReference type="ARBA" id="ARBA00000448"/>
    </source>
</evidence>
<dbReference type="InterPro" id="IPR017853">
    <property type="entry name" value="GH"/>
</dbReference>
<comment type="similarity">
    <text evidence="2">Belongs to the glycosyl hydrolase 3 family.</text>
</comment>
<proteinExistence type="inferred from homology"/>
<evidence type="ECO:0000256" key="2">
    <source>
        <dbReference type="ARBA" id="ARBA00005336"/>
    </source>
</evidence>
<evidence type="ECO:0000313" key="10">
    <source>
        <dbReference type="Proteomes" id="UP000245412"/>
    </source>
</evidence>
<name>A0AB73T3B5_9FIRM</name>
<dbReference type="EC" id="3.2.1.21" evidence="3"/>
<feature type="signal peptide" evidence="7">
    <location>
        <begin position="1"/>
        <end position="26"/>
    </location>
</feature>
<organism evidence="9 10">
    <name type="scientific">Murimonas intestini</name>
    <dbReference type="NCBI Taxonomy" id="1337051"/>
    <lineage>
        <taxon>Bacteria</taxon>
        <taxon>Bacillati</taxon>
        <taxon>Bacillota</taxon>
        <taxon>Clostridia</taxon>
        <taxon>Lachnospirales</taxon>
        <taxon>Lachnospiraceae</taxon>
        <taxon>Murimonas</taxon>
    </lineage>
</organism>
<evidence type="ECO:0000256" key="3">
    <source>
        <dbReference type="ARBA" id="ARBA00012744"/>
    </source>
</evidence>
<dbReference type="InterPro" id="IPR001764">
    <property type="entry name" value="Glyco_hydro_3_N"/>
</dbReference>
<dbReference type="Gene3D" id="3.20.20.300">
    <property type="entry name" value="Glycoside hydrolase, family 3, N-terminal domain"/>
    <property type="match status" value="1"/>
</dbReference>
<dbReference type="RefSeq" id="WP_257497701.1">
    <property type="nucleotide sequence ID" value="NZ_JANKBI010000007.1"/>
</dbReference>
<dbReference type="Gene3D" id="2.60.40.10">
    <property type="entry name" value="Immunoglobulins"/>
    <property type="match status" value="1"/>
</dbReference>
<evidence type="ECO:0000256" key="5">
    <source>
        <dbReference type="ARBA" id="ARBA00022801"/>
    </source>
</evidence>
<keyword evidence="5" id="KW-0378">Hydrolase</keyword>
<evidence type="ECO:0000256" key="4">
    <source>
        <dbReference type="ARBA" id="ARBA00022729"/>
    </source>
</evidence>